<protein>
    <submittedName>
        <fullName evidence="1">Uncharacterized protein</fullName>
    </submittedName>
</protein>
<accession>A0AAN9MTG1</accession>
<name>A0AAN9MTG1_CANGL</name>
<comment type="caution">
    <text evidence="1">The sequence shown here is derived from an EMBL/GenBank/DDBJ whole genome shotgun (WGS) entry which is preliminary data.</text>
</comment>
<dbReference type="AlphaFoldDB" id="A0AAN9MTG1"/>
<evidence type="ECO:0000313" key="2">
    <source>
        <dbReference type="Proteomes" id="UP001367508"/>
    </source>
</evidence>
<organism evidence="1 2">
    <name type="scientific">Canavalia gladiata</name>
    <name type="common">Sword bean</name>
    <name type="synonym">Dolichos gladiatus</name>
    <dbReference type="NCBI Taxonomy" id="3824"/>
    <lineage>
        <taxon>Eukaryota</taxon>
        <taxon>Viridiplantae</taxon>
        <taxon>Streptophyta</taxon>
        <taxon>Embryophyta</taxon>
        <taxon>Tracheophyta</taxon>
        <taxon>Spermatophyta</taxon>
        <taxon>Magnoliopsida</taxon>
        <taxon>eudicotyledons</taxon>
        <taxon>Gunneridae</taxon>
        <taxon>Pentapetalae</taxon>
        <taxon>rosids</taxon>
        <taxon>fabids</taxon>
        <taxon>Fabales</taxon>
        <taxon>Fabaceae</taxon>
        <taxon>Papilionoideae</taxon>
        <taxon>50 kb inversion clade</taxon>
        <taxon>NPAAA clade</taxon>
        <taxon>indigoferoid/millettioid clade</taxon>
        <taxon>Phaseoleae</taxon>
        <taxon>Canavalia</taxon>
    </lineage>
</organism>
<proteinExistence type="predicted"/>
<sequence length="236" mass="26944">MQSMGFKPRVLWVVKHHTHHLNKPLVGFISLSKPTMVHFPANLLALKGLRCCLFLLDWNNGPLVGYCRGYIASAWASPLWTYASTCMAAFLLLANIVHGRLLITHHREILQRQLRRRIRIANDIDKKVHREFVGWFSIHGWDDVEITLKSTLVKAPPGRTIGPIGLVTIAKAKKLQEDVKAPLRLQLMCEDFSLFLALTRWRRKMANRFLGVASNFKTYAIKPSSIQTSSIVYSIF</sequence>
<reference evidence="1 2" key="1">
    <citation type="submission" date="2024-01" db="EMBL/GenBank/DDBJ databases">
        <title>The genomes of 5 underutilized Papilionoideae crops provide insights into root nodulation and disease resistanc.</title>
        <authorList>
            <person name="Jiang F."/>
        </authorList>
    </citation>
    <scope>NUCLEOTIDE SEQUENCE [LARGE SCALE GENOMIC DNA]</scope>
    <source>
        <strain evidence="1">LVBAO_FW01</strain>
        <tissue evidence="1">Leaves</tissue>
    </source>
</reference>
<keyword evidence="2" id="KW-1185">Reference proteome</keyword>
<gene>
    <name evidence="1" type="ORF">VNO77_02724</name>
</gene>
<dbReference type="EMBL" id="JAYMYQ010000001">
    <property type="protein sequence ID" value="KAK7360715.1"/>
    <property type="molecule type" value="Genomic_DNA"/>
</dbReference>
<evidence type="ECO:0000313" key="1">
    <source>
        <dbReference type="EMBL" id="KAK7360715.1"/>
    </source>
</evidence>
<dbReference type="Proteomes" id="UP001367508">
    <property type="component" value="Unassembled WGS sequence"/>
</dbReference>